<sequence length="103" mass="11220">MTGFSLVIYQLGKLKVPLGEHAIPTPSQERQVGVSRHANKKVSFASGCCVCVCVDGVDRQTNGKTMSLEMEEMGEKEIKKGMIQDNEICAHSLWGLGDPILLT</sequence>
<name>A0A448WJ63_9PLAT</name>
<gene>
    <name evidence="1" type="ORF">PXEA_LOCUS6300</name>
</gene>
<accession>A0A448WJ63</accession>
<keyword evidence="2" id="KW-1185">Reference proteome</keyword>
<evidence type="ECO:0000313" key="2">
    <source>
        <dbReference type="Proteomes" id="UP000784294"/>
    </source>
</evidence>
<dbReference type="EMBL" id="CAAALY010016088">
    <property type="protein sequence ID" value="VEL12860.1"/>
    <property type="molecule type" value="Genomic_DNA"/>
</dbReference>
<dbReference type="AlphaFoldDB" id="A0A448WJ63"/>
<protein>
    <submittedName>
        <fullName evidence="1">Uncharacterized protein</fullName>
    </submittedName>
</protein>
<evidence type="ECO:0000313" key="1">
    <source>
        <dbReference type="EMBL" id="VEL12860.1"/>
    </source>
</evidence>
<dbReference type="Proteomes" id="UP000784294">
    <property type="component" value="Unassembled WGS sequence"/>
</dbReference>
<reference evidence="1" key="1">
    <citation type="submission" date="2018-11" db="EMBL/GenBank/DDBJ databases">
        <authorList>
            <consortium name="Pathogen Informatics"/>
        </authorList>
    </citation>
    <scope>NUCLEOTIDE SEQUENCE</scope>
</reference>
<organism evidence="1 2">
    <name type="scientific">Protopolystoma xenopodis</name>
    <dbReference type="NCBI Taxonomy" id="117903"/>
    <lineage>
        <taxon>Eukaryota</taxon>
        <taxon>Metazoa</taxon>
        <taxon>Spiralia</taxon>
        <taxon>Lophotrochozoa</taxon>
        <taxon>Platyhelminthes</taxon>
        <taxon>Monogenea</taxon>
        <taxon>Polyopisthocotylea</taxon>
        <taxon>Polystomatidea</taxon>
        <taxon>Polystomatidae</taxon>
        <taxon>Protopolystoma</taxon>
    </lineage>
</organism>
<proteinExistence type="predicted"/>
<comment type="caution">
    <text evidence="1">The sequence shown here is derived from an EMBL/GenBank/DDBJ whole genome shotgun (WGS) entry which is preliminary data.</text>
</comment>